<evidence type="ECO:0000256" key="1">
    <source>
        <dbReference type="ARBA" id="ARBA00008857"/>
    </source>
</evidence>
<feature type="domain" description="Tyr recombinase" evidence="6">
    <location>
        <begin position="166"/>
        <end position="338"/>
    </location>
</feature>
<proteinExistence type="inferred from homology"/>
<dbReference type="Gene3D" id="1.10.150.130">
    <property type="match status" value="1"/>
</dbReference>
<accession>A0ABT7YCR5</accession>
<keyword evidence="3 5" id="KW-0238">DNA-binding</keyword>
<dbReference type="PROSITE" id="PS51900">
    <property type="entry name" value="CB"/>
    <property type="match status" value="1"/>
</dbReference>
<dbReference type="Gene3D" id="1.10.443.10">
    <property type="entry name" value="Intergrase catalytic core"/>
    <property type="match status" value="1"/>
</dbReference>
<dbReference type="SUPFAM" id="SSF56349">
    <property type="entry name" value="DNA breaking-rejoining enzymes"/>
    <property type="match status" value="1"/>
</dbReference>
<evidence type="ECO:0000256" key="5">
    <source>
        <dbReference type="PROSITE-ProRule" id="PRU01248"/>
    </source>
</evidence>
<comment type="similarity">
    <text evidence="1">Belongs to the 'phage' integrase family.</text>
</comment>
<keyword evidence="9" id="KW-1185">Reference proteome</keyword>
<dbReference type="Pfam" id="PF13495">
    <property type="entry name" value="Phage_int_SAM_4"/>
    <property type="match status" value="1"/>
</dbReference>
<feature type="domain" description="Core-binding (CB)" evidence="7">
    <location>
        <begin position="66"/>
        <end position="149"/>
    </location>
</feature>
<dbReference type="PROSITE" id="PS51898">
    <property type="entry name" value="TYR_RECOMBINASE"/>
    <property type="match status" value="1"/>
</dbReference>
<dbReference type="InterPro" id="IPR010998">
    <property type="entry name" value="Integrase_recombinase_N"/>
</dbReference>
<gene>
    <name evidence="8" type="ORF">QVH07_09180</name>
</gene>
<dbReference type="PANTHER" id="PTHR30349:SF64">
    <property type="entry name" value="PROPHAGE INTEGRASE INTD-RELATED"/>
    <property type="match status" value="1"/>
</dbReference>
<evidence type="ECO:0000313" key="8">
    <source>
        <dbReference type="EMBL" id="MDN3204322.1"/>
    </source>
</evidence>
<dbReference type="InterPro" id="IPR013762">
    <property type="entry name" value="Integrase-like_cat_sf"/>
</dbReference>
<sequence length="345" mass="40158">MELSQLKIKGKYYLSLTIPYDRELINQAKSLGGHWISDRKKWLFPYSTNLTRKLELAFWLESPAKQNKIRVPAEYLALLERKRYSPNTIQTYCSLFSQFLNYFKEVEPSELTDSHVATFQTHLVKEKRISTSSQNQYINAIKFYFEKVLGRDKRNYHIDRPIKEFKLPTILSEKEVLTILRSVVNLKHKAMLYLVYSSGLRAGEVVNLKISNIDGEKMRVYIRGGKGKKDRVTILSQKALEILRDYFKKYMPESYLFEGQNGGHYTTSSLRKVFQNALRAAGIDKKVTLHSLRHSFATHLLETGVDLRYIQELLGHNSSKTTEIYTHITHKGWAKIKSPLDLLDL</sequence>
<evidence type="ECO:0000256" key="2">
    <source>
        <dbReference type="ARBA" id="ARBA00022908"/>
    </source>
</evidence>
<keyword evidence="2" id="KW-0229">DNA integration</keyword>
<dbReference type="RefSeq" id="WP_289999870.1">
    <property type="nucleotide sequence ID" value="NZ_JAUEPH010000003.1"/>
</dbReference>
<evidence type="ECO:0000256" key="3">
    <source>
        <dbReference type="ARBA" id="ARBA00023125"/>
    </source>
</evidence>
<protein>
    <submittedName>
        <fullName evidence="8">Site-specific integrase</fullName>
    </submittedName>
</protein>
<evidence type="ECO:0000259" key="6">
    <source>
        <dbReference type="PROSITE" id="PS51898"/>
    </source>
</evidence>
<dbReference type="Proteomes" id="UP001171916">
    <property type="component" value="Unassembled WGS sequence"/>
</dbReference>
<dbReference type="PANTHER" id="PTHR30349">
    <property type="entry name" value="PHAGE INTEGRASE-RELATED"/>
    <property type="match status" value="1"/>
</dbReference>
<dbReference type="InterPro" id="IPR011010">
    <property type="entry name" value="DNA_brk_join_enz"/>
</dbReference>
<comment type="caution">
    <text evidence="8">The sequence shown here is derived from an EMBL/GenBank/DDBJ whole genome shotgun (WGS) entry which is preliminary data.</text>
</comment>
<dbReference type="InterPro" id="IPR004107">
    <property type="entry name" value="Integrase_SAM-like_N"/>
</dbReference>
<reference evidence="8" key="1">
    <citation type="submission" date="2023-06" db="EMBL/GenBank/DDBJ databases">
        <title>Robiginitalea aurantiacus sp. nov. and Algoriphagus sediminis sp. nov., isolated from coastal sediment.</title>
        <authorList>
            <person name="Zhou Z.Y."/>
            <person name="An J."/>
            <person name="Jia Y.W."/>
            <person name="Du Z.J."/>
        </authorList>
    </citation>
    <scope>NUCLEOTIDE SEQUENCE</scope>
    <source>
        <strain evidence="8">C2-7</strain>
    </source>
</reference>
<dbReference type="InterPro" id="IPR002104">
    <property type="entry name" value="Integrase_catalytic"/>
</dbReference>
<keyword evidence="4" id="KW-0233">DNA recombination</keyword>
<organism evidence="8 9">
    <name type="scientific">Algoriphagus sediminis</name>
    <dbReference type="NCBI Taxonomy" id="3057113"/>
    <lineage>
        <taxon>Bacteria</taxon>
        <taxon>Pseudomonadati</taxon>
        <taxon>Bacteroidota</taxon>
        <taxon>Cytophagia</taxon>
        <taxon>Cytophagales</taxon>
        <taxon>Cyclobacteriaceae</taxon>
        <taxon>Algoriphagus</taxon>
    </lineage>
</organism>
<dbReference type="EMBL" id="JAUEPH010000003">
    <property type="protein sequence ID" value="MDN3204322.1"/>
    <property type="molecule type" value="Genomic_DNA"/>
</dbReference>
<name>A0ABT7YCR5_9BACT</name>
<dbReference type="InterPro" id="IPR050090">
    <property type="entry name" value="Tyrosine_recombinase_XerCD"/>
</dbReference>
<dbReference type="InterPro" id="IPR044068">
    <property type="entry name" value="CB"/>
</dbReference>
<evidence type="ECO:0000256" key="4">
    <source>
        <dbReference type="ARBA" id="ARBA00023172"/>
    </source>
</evidence>
<dbReference type="NCBIfam" id="NF040815">
    <property type="entry name" value="recomb_XerA_Arch"/>
    <property type="match status" value="1"/>
</dbReference>
<evidence type="ECO:0000313" key="9">
    <source>
        <dbReference type="Proteomes" id="UP001171916"/>
    </source>
</evidence>
<dbReference type="Pfam" id="PF00589">
    <property type="entry name" value="Phage_integrase"/>
    <property type="match status" value="1"/>
</dbReference>
<evidence type="ECO:0000259" key="7">
    <source>
        <dbReference type="PROSITE" id="PS51900"/>
    </source>
</evidence>